<dbReference type="AlphaFoldDB" id="A0A455SZC2"/>
<gene>
    <name evidence="1" type="ORF">KTA_04510</name>
</gene>
<name>A0A455SZC2_9CHLR</name>
<reference evidence="1" key="1">
    <citation type="submission" date="2018-12" db="EMBL/GenBank/DDBJ databases">
        <title>Novel natural products biosynthetic potential of the class Ktedonobacteria.</title>
        <authorList>
            <person name="Zheng Y."/>
            <person name="Saitou A."/>
            <person name="Wang C.M."/>
            <person name="Toyoda A."/>
            <person name="Minakuchi Y."/>
            <person name="Sekiguchi Y."/>
            <person name="Ueda K."/>
            <person name="Takano H."/>
            <person name="Sakai Y."/>
            <person name="Yokota A."/>
            <person name="Yabe S."/>
        </authorList>
    </citation>
    <scope>NUCLEOTIDE SEQUENCE</scope>
    <source>
        <strain evidence="1">A3-2</strain>
    </source>
</reference>
<accession>A0A455SZC2</accession>
<evidence type="ECO:0000313" key="1">
    <source>
        <dbReference type="EMBL" id="BBH92252.1"/>
    </source>
</evidence>
<proteinExistence type="predicted"/>
<sequence length="157" mass="17776">MKPLDPPPSERAPWRVWSQWVSDLVQVLGTYELPLTREQLRQATSGLAQLEERLQWEQRRATVSPVEGRRLLAGEAARMHWTHLLRTARCRLDECRLLLGTLVQRTRAAGTAPGAAQAGVAYPDRLRQRVRRALEQFQEQLEQVASLEDEAGGTSPC</sequence>
<dbReference type="EMBL" id="AP019377">
    <property type="protein sequence ID" value="BBH92252.1"/>
    <property type="molecule type" value="Genomic_DNA"/>
</dbReference>
<organism evidence="1">
    <name type="scientific">Thermogemmatispora argillosa</name>
    <dbReference type="NCBI Taxonomy" id="2045280"/>
    <lineage>
        <taxon>Bacteria</taxon>
        <taxon>Bacillati</taxon>
        <taxon>Chloroflexota</taxon>
        <taxon>Ktedonobacteria</taxon>
        <taxon>Thermogemmatisporales</taxon>
        <taxon>Thermogemmatisporaceae</taxon>
        <taxon>Thermogemmatispora</taxon>
    </lineage>
</organism>
<protein>
    <submittedName>
        <fullName evidence="1">Uncharacterized protein</fullName>
    </submittedName>
</protein>